<evidence type="ECO:0000259" key="1">
    <source>
        <dbReference type="Pfam" id="PF05838"/>
    </source>
</evidence>
<evidence type="ECO:0000313" key="4">
    <source>
        <dbReference type="Proteomes" id="UP000463949"/>
    </source>
</evidence>
<dbReference type="Pfam" id="PF05838">
    <property type="entry name" value="Glyco_hydro_108"/>
    <property type="match status" value="1"/>
</dbReference>
<reference evidence="3 4" key="1">
    <citation type="submission" date="2017-10" db="EMBL/GenBank/DDBJ databases">
        <title>Coral associated bacteria.</title>
        <authorList>
            <person name="Wang X."/>
        </authorList>
    </citation>
    <scope>NUCLEOTIDE SEQUENCE [LARGE SCALE GENOMIC DNA]</scope>
    <source>
        <strain evidence="3 4">SCSIO 43005</strain>
    </source>
</reference>
<dbReference type="EMBL" id="CP024621">
    <property type="protein sequence ID" value="QHD50039.1"/>
    <property type="molecule type" value="Genomic_DNA"/>
</dbReference>
<dbReference type="InterPro" id="IPR023346">
    <property type="entry name" value="Lysozyme-like_dom_sf"/>
</dbReference>
<feature type="domain" description="TtsA-like Glycoside hydrolase family 108" evidence="1">
    <location>
        <begin position="11"/>
        <end position="93"/>
    </location>
</feature>
<gene>
    <name evidence="3" type="ORF">CTT34_10225</name>
</gene>
<sequence length="211" mass="23296">MATSLKQRLVASVIDREGGYVNHSSDRGGPTNYGITVAVARENGYRGDMRSLPKSLAVRIYEARYWTSIRLDRIAPISATLAEYLFDFGVHSGPGRAAQELQRTLNVLNARGKLFPDLKVDGAVGPSTLNALTDFRQARGGAGVYVLAESINGVRIAFCRGLAERDERQEDFAYGWFKRVVNLRNEVESDHADRLAVSLYSEIETGGRSVR</sequence>
<evidence type="ECO:0000313" key="3">
    <source>
        <dbReference type="EMBL" id="QHD50039.1"/>
    </source>
</evidence>
<dbReference type="Proteomes" id="UP000463949">
    <property type="component" value="Chromosome"/>
</dbReference>
<accession>A0A857GL92</accession>
<organism evidence="3 4">
    <name type="scientific">Vreelandella aquamarina</name>
    <dbReference type="NCBI Taxonomy" id="77097"/>
    <lineage>
        <taxon>Bacteria</taxon>
        <taxon>Pseudomonadati</taxon>
        <taxon>Pseudomonadota</taxon>
        <taxon>Gammaproteobacteria</taxon>
        <taxon>Oceanospirillales</taxon>
        <taxon>Halomonadaceae</taxon>
        <taxon>Vreelandella</taxon>
    </lineage>
</organism>
<dbReference type="CDD" id="cd13926">
    <property type="entry name" value="N-acetylmuramidase_GH108"/>
    <property type="match status" value="1"/>
</dbReference>
<dbReference type="InterPro" id="IPR018537">
    <property type="entry name" value="Peptidoglycan-bd_3"/>
</dbReference>
<dbReference type="SUPFAM" id="SSF53955">
    <property type="entry name" value="Lysozyme-like"/>
    <property type="match status" value="1"/>
</dbReference>
<name>A0A857GL92_9GAMM</name>
<dbReference type="RefSeq" id="WP_159342352.1">
    <property type="nucleotide sequence ID" value="NZ_CP024621.1"/>
</dbReference>
<dbReference type="InterPro" id="IPR008565">
    <property type="entry name" value="TtsA-like_GH18_dom"/>
</dbReference>
<feature type="domain" description="Peptidoglycan binding" evidence="2">
    <location>
        <begin position="98"/>
        <end position="181"/>
    </location>
</feature>
<proteinExistence type="predicted"/>
<dbReference type="Gene3D" id="1.20.141.10">
    <property type="entry name" value="Chitosanase, subunit A, domain 1"/>
    <property type="match status" value="1"/>
</dbReference>
<dbReference type="OrthoDB" id="9815229at2"/>
<dbReference type="AlphaFoldDB" id="A0A857GL92"/>
<dbReference type="Pfam" id="PF09374">
    <property type="entry name" value="PG_binding_3"/>
    <property type="match status" value="1"/>
</dbReference>
<protein>
    <submittedName>
        <fullName evidence="3">Uncharacterized protein</fullName>
    </submittedName>
</protein>
<dbReference type="KEGG" id="hmd:CTT34_10225"/>
<evidence type="ECO:0000259" key="2">
    <source>
        <dbReference type="Pfam" id="PF09374"/>
    </source>
</evidence>